<keyword evidence="6 12" id="KW-0812">Transmembrane</keyword>
<keyword evidence="8" id="KW-0999">Mitochondrion inner membrane</keyword>
<dbReference type="STRING" id="1168221.R7YJJ8"/>
<keyword evidence="7" id="KW-0677">Repeat</keyword>
<evidence type="ECO:0000256" key="2">
    <source>
        <dbReference type="ARBA" id="ARBA00004448"/>
    </source>
</evidence>
<comment type="subcellular location">
    <subcellularLocation>
        <location evidence="2">Mitochondrion inner membrane</location>
        <topology evidence="2">Multi-pass membrane protein</topology>
    </subcellularLocation>
</comment>
<dbReference type="OMA" id="MYVCYGA"/>
<dbReference type="RefSeq" id="XP_007777370.1">
    <property type="nucleotide sequence ID" value="XM_007779180.1"/>
</dbReference>
<evidence type="ECO:0000256" key="12">
    <source>
        <dbReference type="PROSITE-ProRule" id="PRU00282"/>
    </source>
</evidence>
<dbReference type="HOGENOM" id="CLU_015166_10_3_1"/>
<dbReference type="OrthoDB" id="18574at2759"/>
<proteinExistence type="inferred from homology"/>
<dbReference type="SUPFAM" id="SSF103506">
    <property type="entry name" value="Mitochondrial carrier"/>
    <property type="match status" value="1"/>
</dbReference>
<dbReference type="InterPro" id="IPR002067">
    <property type="entry name" value="MCP"/>
</dbReference>
<dbReference type="PANTHER" id="PTHR24089">
    <property type="entry name" value="SOLUTE CARRIER FAMILY 25"/>
    <property type="match status" value="1"/>
</dbReference>
<keyword evidence="11 12" id="KW-0472">Membrane</keyword>
<evidence type="ECO:0000256" key="10">
    <source>
        <dbReference type="ARBA" id="ARBA00023128"/>
    </source>
</evidence>
<evidence type="ECO:0000256" key="13">
    <source>
        <dbReference type="RuleBase" id="RU000488"/>
    </source>
</evidence>
<sequence length="331" mass="35818">MSGAAQQLKDEGTQRQVVAAGAIAGLVSRFCIAPLDVIKIRLQLQTHSLSDPLAHALANGSPIYSGTLHTLKHILRTEGLTGLWKGNVPAELLYLAYGSVQFSTYRLTSRYLSTVPLFRRSHPHPRTQKETRDAAISFVAGAFAGTVATTATYPLDLLRTRFAAQGSERVYASLAASIREITRHEGLPGFFRGLGAGVTGIVPYMGLFFAVYETLKLPLSELSLPFGSSDAVAGTVASVTAKTVVYPLDTVRKRLQVQGPTRGRYVHRNIPEFRGVLGTIKAVLAREGMRGLYRGLGVSLIKAAPASAVTMWTYERAMGVMLAWNEDGEEL</sequence>
<dbReference type="eggNOG" id="KOG0752">
    <property type="taxonomic scope" value="Eukaryota"/>
</dbReference>
<feature type="repeat" description="Solcar" evidence="12">
    <location>
        <begin position="225"/>
        <end position="320"/>
    </location>
</feature>
<reference evidence="15" key="1">
    <citation type="submission" date="2012-06" db="EMBL/GenBank/DDBJ databases">
        <title>The genome sequence of Coniosporium apollinis CBS 100218.</title>
        <authorList>
            <consortium name="The Broad Institute Genome Sequencing Platform"/>
            <person name="Cuomo C."/>
            <person name="Gorbushina A."/>
            <person name="Noack S."/>
            <person name="Walker B."/>
            <person name="Young S.K."/>
            <person name="Zeng Q."/>
            <person name="Gargeya S."/>
            <person name="Fitzgerald M."/>
            <person name="Haas B."/>
            <person name="Abouelleil A."/>
            <person name="Alvarado L."/>
            <person name="Arachchi H.M."/>
            <person name="Berlin A.M."/>
            <person name="Chapman S.B."/>
            <person name="Goldberg J."/>
            <person name="Griggs A."/>
            <person name="Gujja S."/>
            <person name="Hansen M."/>
            <person name="Howarth C."/>
            <person name="Imamovic A."/>
            <person name="Larimer J."/>
            <person name="McCowan C."/>
            <person name="Montmayeur A."/>
            <person name="Murphy C."/>
            <person name="Neiman D."/>
            <person name="Pearson M."/>
            <person name="Priest M."/>
            <person name="Roberts A."/>
            <person name="Saif S."/>
            <person name="Shea T."/>
            <person name="Sisk P."/>
            <person name="Sykes S."/>
            <person name="Wortman J."/>
            <person name="Nusbaum C."/>
            <person name="Birren B."/>
        </authorList>
    </citation>
    <scope>NUCLEOTIDE SEQUENCE [LARGE SCALE GENOMIC DNA]</scope>
    <source>
        <strain evidence="15">CBS 100218</strain>
    </source>
</reference>
<dbReference type="InterPro" id="IPR023395">
    <property type="entry name" value="MCP_dom_sf"/>
</dbReference>
<name>R7YJJ8_CONA1</name>
<evidence type="ECO:0000313" key="15">
    <source>
        <dbReference type="Proteomes" id="UP000016924"/>
    </source>
</evidence>
<evidence type="ECO:0000256" key="7">
    <source>
        <dbReference type="ARBA" id="ARBA00022737"/>
    </source>
</evidence>
<evidence type="ECO:0000256" key="8">
    <source>
        <dbReference type="ARBA" id="ARBA00022792"/>
    </source>
</evidence>
<dbReference type="EMBL" id="JH767557">
    <property type="protein sequence ID" value="EON62053.1"/>
    <property type="molecule type" value="Genomic_DNA"/>
</dbReference>
<accession>R7YJJ8</accession>
<evidence type="ECO:0000256" key="3">
    <source>
        <dbReference type="ARBA" id="ARBA00006375"/>
    </source>
</evidence>
<keyword evidence="9" id="KW-1133">Transmembrane helix</keyword>
<dbReference type="PRINTS" id="PR00926">
    <property type="entry name" value="MITOCARRIER"/>
</dbReference>
<gene>
    <name evidence="14" type="ORF">W97_01272</name>
</gene>
<dbReference type="GO" id="GO:0005743">
    <property type="term" value="C:mitochondrial inner membrane"/>
    <property type="evidence" value="ECO:0007669"/>
    <property type="project" value="UniProtKB-SubCell"/>
</dbReference>
<evidence type="ECO:0000256" key="9">
    <source>
        <dbReference type="ARBA" id="ARBA00022989"/>
    </source>
</evidence>
<evidence type="ECO:0000313" key="14">
    <source>
        <dbReference type="EMBL" id="EON62053.1"/>
    </source>
</evidence>
<evidence type="ECO:0000256" key="5">
    <source>
        <dbReference type="ARBA" id="ARBA00022448"/>
    </source>
</evidence>
<dbReference type="FunFam" id="1.50.40.10:FF:000011">
    <property type="entry name" value="Mitochondrial thiamine pyrophosphate carrier 1"/>
    <property type="match status" value="1"/>
</dbReference>
<evidence type="ECO:0000256" key="11">
    <source>
        <dbReference type="ARBA" id="ARBA00023136"/>
    </source>
</evidence>
<evidence type="ECO:0000256" key="1">
    <source>
        <dbReference type="ARBA" id="ARBA00002238"/>
    </source>
</evidence>
<evidence type="ECO:0000256" key="6">
    <source>
        <dbReference type="ARBA" id="ARBA00022692"/>
    </source>
</evidence>
<dbReference type="PROSITE" id="PS50920">
    <property type="entry name" value="SOLCAR"/>
    <property type="match status" value="3"/>
</dbReference>
<dbReference type="AlphaFoldDB" id="R7YJJ8"/>
<dbReference type="Pfam" id="PF00153">
    <property type="entry name" value="Mito_carr"/>
    <property type="match status" value="3"/>
</dbReference>
<dbReference type="GeneID" id="19898583"/>
<feature type="repeat" description="Solcar" evidence="12">
    <location>
        <begin position="132"/>
        <end position="218"/>
    </location>
</feature>
<dbReference type="InterPro" id="IPR018108">
    <property type="entry name" value="MCP_transmembrane"/>
</dbReference>
<comment type="function">
    <text evidence="1">Mitochondrial transporter that mediates uptake of thiamine pyrophosphate (ThPP) into mitochondria.</text>
</comment>
<dbReference type="Proteomes" id="UP000016924">
    <property type="component" value="Unassembled WGS sequence"/>
</dbReference>
<dbReference type="Gene3D" id="1.50.40.10">
    <property type="entry name" value="Mitochondrial carrier domain"/>
    <property type="match status" value="1"/>
</dbReference>
<feature type="repeat" description="Solcar" evidence="12">
    <location>
        <begin position="12"/>
        <end position="111"/>
    </location>
</feature>
<keyword evidence="5 13" id="KW-0813">Transport</keyword>
<dbReference type="GO" id="GO:0090422">
    <property type="term" value="F:thiamine pyrophosphate transmembrane transporter activity"/>
    <property type="evidence" value="ECO:0007669"/>
    <property type="project" value="UniProtKB-ARBA"/>
</dbReference>
<organism evidence="14 15">
    <name type="scientific">Coniosporium apollinis (strain CBS 100218)</name>
    <name type="common">Rock-inhabiting black yeast</name>
    <dbReference type="NCBI Taxonomy" id="1168221"/>
    <lineage>
        <taxon>Eukaryota</taxon>
        <taxon>Fungi</taxon>
        <taxon>Dikarya</taxon>
        <taxon>Ascomycota</taxon>
        <taxon>Pezizomycotina</taxon>
        <taxon>Dothideomycetes</taxon>
        <taxon>Dothideomycetes incertae sedis</taxon>
        <taxon>Coniosporium</taxon>
    </lineage>
</organism>
<evidence type="ECO:0000256" key="4">
    <source>
        <dbReference type="ARBA" id="ARBA00021935"/>
    </source>
</evidence>
<comment type="similarity">
    <text evidence="3 13">Belongs to the mitochondrial carrier (TC 2.A.29) family.</text>
</comment>
<keyword evidence="10" id="KW-0496">Mitochondrion</keyword>
<protein>
    <recommendedName>
        <fullName evidence="4">Mitochondrial thiamine pyrophosphate carrier 1</fullName>
    </recommendedName>
</protein>
<keyword evidence="15" id="KW-1185">Reference proteome</keyword>